<dbReference type="SUPFAM" id="SSF53474">
    <property type="entry name" value="alpha/beta-Hydrolases"/>
    <property type="match status" value="1"/>
</dbReference>
<evidence type="ECO:0008006" key="4">
    <source>
        <dbReference type="Google" id="ProtNLM"/>
    </source>
</evidence>
<dbReference type="RefSeq" id="WP_108780585.1">
    <property type="nucleotide sequence ID" value="NZ_OMKW01000001.1"/>
</dbReference>
<dbReference type="InterPro" id="IPR029058">
    <property type="entry name" value="AB_hydrolase_fold"/>
</dbReference>
<proteinExistence type="predicted"/>
<evidence type="ECO:0000313" key="2">
    <source>
        <dbReference type="EMBL" id="SPF27808.1"/>
    </source>
</evidence>
<dbReference type="PANTHER" id="PTHR37946:SF1">
    <property type="entry name" value="SLL1969 PROTEIN"/>
    <property type="match status" value="1"/>
</dbReference>
<organism evidence="2 3">
    <name type="scientific">Pontivivens insulae</name>
    <dbReference type="NCBI Taxonomy" id="1639689"/>
    <lineage>
        <taxon>Bacteria</taxon>
        <taxon>Pseudomonadati</taxon>
        <taxon>Pseudomonadota</taxon>
        <taxon>Alphaproteobacteria</taxon>
        <taxon>Rhodobacterales</taxon>
        <taxon>Paracoccaceae</taxon>
        <taxon>Pontivivens</taxon>
    </lineage>
</organism>
<protein>
    <recommendedName>
        <fullName evidence="4">AB hydrolase-1 domain-containing protein</fullName>
    </recommendedName>
</protein>
<dbReference type="AlphaFoldDB" id="A0A2R8A725"/>
<dbReference type="Gene3D" id="3.40.50.1820">
    <property type="entry name" value="alpha/beta hydrolase"/>
    <property type="match status" value="1"/>
</dbReference>
<name>A0A2R8A725_9RHOB</name>
<sequence>MKRILILFFLHVPGIANAACVVLMHGLARTDASFTIMEQVLEREGFNTVNLTYPSTEAGIQALARSAIPQSVAQCGEDRPVHFVTHSMGGILLRVYLADEWLPYLGRTVMLGPPNQGAELIEVFEDWPLFEVINGEAGAELAPDAIPAQLGPATFPVGIIAGSQAGNPIYSALIEGEDDGKVSVESTRLEGMTDHLVLPVTHTFMMNSPTVIAQVLHFLRDGTFDDELGFLDAVEELVTTPQD</sequence>
<keyword evidence="1" id="KW-0732">Signal</keyword>
<accession>A0A2R8A725</accession>
<feature type="signal peptide" evidence="1">
    <location>
        <begin position="1"/>
        <end position="18"/>
    </location>
</feature>
<dbReference type="OrthoDB" id="556502at2"/>
<keyword evidence="3" id="KW-1185">Reference proteome</keyword>
<evidence type="ECO:0000256" key="1">
    <source>
        <dbReference type="SAM" id="SignalP"/>
    </source>
</evidence>
<feature type="chain" id="PRO_5015351683" description="AB hydrolase-1 domain-containing protein" evidence="1">
    <location>
        <begin position="19"/>
        <end position="243"/>
    </location>
</feature>
<evidence type="ECO:0000313" key="3">
    <source>
        <dbReference type="Proteomes" id="UP000244932"/>
    </source>
</evidence>
<dbReference type="EMBL" id="OMKW01000001">
    <property type="protein sequence ID" value="SPF27808.1"/>
    <property type="molecule type" value="Genomic_DNA"/>
</dbReference>
<dbReference type="PANTHER" id="PTHR37946">
    <property type="entry name" value="SLL1969 PROTEIN"/>
    <property type="match status" value="1"/>
</dbReference>
<reference evidence="2 3" key="1">
    <citation type="submission" date="2018-03" db="EMBL/GenBank/DDBJ databases">
        <authorList>
            <person name="Keele B.F."/>
        </authorList>
    </citation>
    <scope>NUCLEOTIDE SEQUENCE [LARGE SCALE GENOMIC DNA]</scope>
    <source>
        <strain evidence="2 3">CeCT 8812</strain>
    </source>
</reference>
<dbReference type="Proteomes" id="UP000244932">
    <property type="component" value="Unassembled WGS sequence"/>
</dbReference>
<gene>
    <name evidence="2" type="ORF">POI8812_00103</name>
</gene>